<dbReference type="Proteomes" id="UP000179840">
    <property type="component" value="Unassembled WGS sequence"/>
</dbReference>
<dbReference type="SUPFAM" id="SSF56563">
    <property type="entry name" value="Major capsid protein gp5"/>
    <property type="match status" value="1"/>
</dbReference>
<comment type="subcellular location">
    <subcellularLocation>
        <location evidence="1">Virion</location>
    </subcellularLocation>
</comment>
<dbReference type="Pfam" id="PF05065">
    <property type="entry name" value="Phage_capsid"/>
    <property type="match status" value="1"/>
</dbReference>
<dbReference type="InterPro" id="IPR054612">
    <property type="entry name" value="Phage_capsid-like_C"/>
</dbReference>
<reference evidence="3 4" key="1">
    <citation type="submission" date="2015-06" db="EMBL/GenBank/DDBJ databases">
        <title>Draft genome sequencing of a biphenyl-degrading bacterium, Janthinobacterium lividum MEG1.</title>
        <authorList>
            <person name="Shimodaira J."/>
            <person name="Hatta T."/>
        </authorList>
    </citation>
    <scope>NUCLEOTIDE SEQUENCE [LARGE SCALE GENOMIC DNA]</scope>
    <source>
        <strain evidence="3 4">MEG1</strain>
    </source>
</reference>
<dbReference type="InterPro" id="IPR024455">
    <property type="entry name" value="Phage_capsid"/>
</dbReference>
<comment type="caution">
    <text evidence="3">The sequence shown here is derived from an EMBL/GenBank/DDBJ whole genome shotgun (WGS) entry which is preliminary data.</text>
</comment>
<sequence>MKTIQALREKIANLATQSNNLLANKGDQTWTKEEQAQFDGFVNEIELVKGQIRALEKMREIDADNYFAAAPAGNANDTEITSLVAVALYMRQGSNVTAEQAVAIRNAMSTTVATEGGYTVPTEIAKMVIERLKAFGGMREVAEVITTETGTGLNFPTSDGTGEEGEIVGENQPVNGQDVTFGTVPLNTFMYSSKKIALPLQLIQDSAIDVIALVINRLATRIARIQNRHYTVGTGTTQPDGMIPKAGIGKIGASGQTVTITYDDLVDLKHSINRAYRSAAKFMMNDLSVSTVSKLKDTTGRPIWVPSVDVGAPDSLLGFAVAINDDMAVMAANAKSIAFGDFSKYMIRDVANTTTMRRFDDSAFALLGQVGFCGWTRSGGNLVEPAAVKVYTNSAT</sequence>
<evidence type="ECO:0000313" key="4">
    <source>
        <dbReference type="Proteomes" id="UP000179840"/>
    </source>
</evidence>
<dbReference type="AlphaFoldDB" id="A0A1S1U942"/>
<dbReference type="NCBIfam" id="TIGR01554">
    <property type="entry name" value="major_cap_HK97"/>
    <property type="match status" value="1"/>
</dbReference>
<evidence type="ECO:0000313" key="3">
    <source>
        <dbReference type="EMBL" id="OHV96922.1"/>
    </source>
</evidence>
<evidence type="ECO:0000259" key="2">
    <source>
        <dbReference type="Pfam" id="PF05065"/>
    </source>
</evidence>
<proteinExistence type="predicted"/>
<feature type="domain" description="Phage capsid-like C-terminal" evidence="2">
    <location>
        <begin position="116"/>
        <end position="392"/>
    </location>
</feature>
<evidence type="ECO:0000256" key="1">
    <source>
        <dbReference type="ARBA" id="ARBA00004328"/>
    </source>
</evidence>
<dbReference type="EMBL" id="LFKP01000008">
    <property type="protein sequence ID" value="OHV96922.1"/>
    <property type="molecule type" value="Genomic_DNA"/>
</dbReference>
<dbReference type="Gene3D" id="3.30.2320.10">
    <property type="entry name" value="hypothetical protein PF0899 domain"/>
    <property type="match status" value="1"/>
</dbReference>
<protein>
    <recommendedName>
        <fullName evidence="2">Phage capsid-like C-terminal domain-containing protein</fullName>
    </recommendedName>
</protein>
<accession>A0A1S1U942</accession>
<organism evidence="3 4">
    <name type="scientific">Janthinobacterium lividum</name>
    <dbReference type="NCBI Taxonomy" id="29581"/>
    <lineage>
        <taxon>Bacteria</taxon>
        <taxon>Pseudomonadati</taxon>
        <taxon>Pseudomonadota</taxon>
        <taxon>Betaproteobacteria</taxon>
        <taxon>Burkholderiales</taxon>
        <taxon>Oxalobacteraceae</taxon>
        <taxon>Janthinobacterium</taxon>
    </lineage>
</organism>
<name>A0A1S1U942_9BURK</name>
<dbReference type="RefSeq" id="WP_071078455.1">
    <property type="nucleotide sequence ID" value="NZ_LFKP01000008.1"/>
</dbReference>
<gene>
    <name evidence="3" type="ORF">AKG95_17960</name>
</gene>